<protein>
    <submittedName>
        <fullName evidence="1">Uncharacterized protein</fullName>
    </submittedName>
</protein>
<reference evidence="1 2" key="1">
    <citation type="submission" date="2023-12" db="EMBL/GenBank/DDBJ databases">
        <authorList>
            <person name="Manesh M.J.H."/>
            <person name="Bing R.G."/>
            <person name="Willard D.J."/>
            <person name="Kelly R.M."/>
        </authorList>
    </citation>
    <scope>NUCLEOTIDE SEQUENCE [LARGE SCALE GENOMIC DNA]</scope>
    <source>
        <strain evidence="1 2">DSM 8977</strain>
    </source>
</reference>
<name>A0ABZ0TY39_9FIRM</name>
<proteinExistence type="predicted"/>
<dbReference type="Proteomes" id="UP001322744">
    <property type="component" value="Chromosome"/>
</dbReference>
<organism evidence="1 2">
    <name type="scientific">Anaerocellum danielii</name>
    <dbReference type="NCBI Taxonomy" id="1387557"/>
    <lineage>
        <taxon>Bacteria</taxon>
        <taxon>Bacillati</taxon>
        <taxon>Bacillota</taxon>
        <taxon>Bacillota incertae sedis</taxon>
        <taxon>Caldicellulosiruptorales</taxon>
        <taxon>Caldicellulosiruptoraceae</taxon>
        <taxon>Anaerocellum</taxon>
    </lineage>
</organism>
<gene>
    <name evidence="1" type="ORF">SOJ16_001986</name>
</gene>
<evidence type="ECO:0000313" key="2">
    <source>
        <dbReference type="Proteomes" id="UP001322744"/>
    </source>
</evidence>
<keyword evidence="2" id="KW-1185">Reference proteome</keyword>
<dbReference type="RefSeq" id="WP_157841563.1">
    <property type="nucleotide sequence ID" value="NZ_CP139957.1"/>
</dbReference>
<evidence type="ECO:0000313" key="1">
    <source>
        <dbReference type="EMBL" id="WPX08122.1"/>
    </source>
</evidence>
<dbReference type="EMBL" id="CP139957">
    <property type="protein sequence ID" value="WPX08122.1"/>
    <property type="molecule type" value="Genomic_DNA"/>
</dbReference>
<sequence length="115" mass="13194">MLKYEGKKLTSLKGMSLTELMSLQKEFSILIGKLSFFREYGYFPQEPVTKVQFDIELYKALNKEEQQEIFTKLQYLYQLIDIIAVQSSNLARTFASADEALLLMSPPAVVDKKTA</sequence>
<accession>A0ABZ0TY39</accession>